<dbReference type="GO" id="GO:0030544">
    <property type="term" value="F:Hsp70 protein binding"/>
    <property type="evidence" value="ECO:0007669"/>
    <property type="project" value="InterPro"/>
</dbReference>
<dbReference type="InterPro" id="IPR008971">
    <property type="entry name" value="HSP40/DnaJ_pept-bd"/>
</dbReference>
<evidence type="ECO:0000256" key="1">
    <source>
        <dbReference type="SAM" id="SignalP"/>
    </source>
</evidence>
<evidence type="ECO:0000259" key="2">
    <source>
        <dbReference type="PROSITE" id="PS50076"/>
    </source>
</evidence>
<accession>A0A7S4ETL1</accession>
<dbReference type="AlphaFoldDB" id="A0A7S4ETL1"/>
<dbReference type="SUPFAM" id="SSF49493">
    <property type="entry name" value="HSP40/DnaJ peptide-binding domain"/>
    <property type="match status" value="1"/>
</dbReference>
<dbReference type="InterPro" id="IPR036869">
    <property type="entry name" value="J_dom_sf"/>
</dbReference>
<dbReference type="GO" id="GO:0006457">
    <property type="term" value="P:protein folding"/>
    <property type="evidence" value="ECO:0007669"/>
    <property type="project" value="InterPro"/>
</dbReference>
<feature type="chain" id="PRO_5030532420" description="J domain-containing protein" evidence="1">
    <location>
        <begin position="23"/>
        <end position="377"/>
    </location>
</feature>
<organism evidence="3">
    <name type="scientific">Chrysotila carterae</name>
    <name type="common">Marine alga</name>
    <name type="synonym">Syracosphaera carterae</name>
    <dbReference type="NCBI Taxonomy" id="13221"/>
    <lineage>
        <taxon>Eukaryota</taxon>
        <taxon>Haptista</taxon>
        <taxon>Haptophyta</taxon>
        <taxon>Prymnesiophyceae</taxon>
        <taxon>Isochrysidales</taxon>
        <taxon>Isochrysidaceae</taxon>
        <taxon>Chrysotila</taxon>
    </lineage>
</organism>
<evidence type="ECO:0000313" key="3">
    <source>
        <dbReference type="EMBL" id="CAE0752001.1"/>
    </source>
</evidence>
<dbReference type="GO" id="GO:0051082">
    <property type="term" value="F:unfolded protein binding"/>
    <property type="evidence" value="ECO:0007669"/>
    <property type="project" value="InterPro"/>
</dbReference>
<protein>
    <recommendedName>
        <fullName evidence="2">J domain-containing protein</fullName>
    </recommendedName>
</protein>
<dbReference type="Pfam" id="PF00226">
    <property type="entry name" value="DnaJ"/>
    <property type="match status" value="1"/>
</dbReference>
<keyword evidence="1" id="KW-0732">Signal</keyword>
<dbReference type="CDD" id="cd06257">
    <property type="entry name" value="DnaJ"/>
    <property type="match status" value="1"/>
</dbReference>
<dbReference type="SMART" id="SM00271">
    <property type="entry name" value="DnaJ"/>
    <property type="match status" value="1"/>
</dbReference>
<reference evidence="3" key="1">
    <citation type="submission" date="2021-01" db="EMBL/GenBank/DDBJ databases">
        <authorList>
            <person name="Corre E."/>
            <person name="Pelletier E."/>
            <person name="Niang G."/>
            <person name="Scheremetjew M."/>
            <person name="Finn R."/>
            <person name="Kale V."/>
            <person name="Holt S."/>
            <person name="Cochrane G."/>
            <person name="Meng A."/>
            <person name="Brown T."/>
            <person name="Cohen L."/>
        </authorList>
    </citation>
    <scope>NUCLEOTIDE SEQUENCE</scope>
    <source>
        <strain evidence="3">CCMP645</strain>
    </source>
</reference>
<dbReference type="EMBL" id="HBIZ01007947">
    <property type="protein sequence ID" value="CAE0752001.1"/>
    <property type="molecule type" value="Transcribed_RNA"/>
</dbReference>
<dbReference type="PROSITE" id="PS50076">
    <property type="entry name" value="DNAJ_2"/>
    <property type="match status" value="1"/>
</dbReference>
<dbReference type="PROSITE" id="PS00636">
    <property type="entry name" value="DNAJ_1"/>
    <property type="match status" value="1"/>
</dbReference>
<name>A0A7S4ETL1_CHRCT</name>
<gene>
    <name evidence="3" type="ORF">PCAR00345_LOCUS4586</name>
</gene>
<dbReference type="InterPro" id="IPR018253">
    <property type="entry name" value="DnaJ_domain_CS"/>
</dbReference>
<feature type="domain" description="J" evidence="2">
    <location>
        <begin position="49"/>
        <end position="110"/>
    </location>
</feature>
<dbReference type="SUPFAM" id="SSF46565">
    <property type="entry name" value="Chaperone J-domain"/>
    <property type="match status" value="1"/>
</dbReference>
<feature type="signal peptide" evidence="1">
    <location>
        <begin position="1"/>
        <end position="22"/>
    </location>
</feature>
<sequence length="377" mass="39986">MAASTKPIRLLLLFLLLECGVGLDFEGFFGGGPQGAGAAPGGGRGADREYYDLLGVDPGCTEADLKRAWRKLSLKNHPDRGGDAERFKQLNEAYQVLSDPQKRAAYDRFGKAAVDGSAPGPGPGGMDGGEGMGGGFPGGFAGFSGMGGFGGMGGMGGFGGMGGGVNLEELLNALNQGMRGQRTPQVLQVQVTLEELYTGAEKRLVLAYGGGQRREVTLSIVPGLPAGVVFRVEGGVHLRVKEKPHPTFERSGDHLHTRLSLSLYEALTGFRRQIKLLDGQAIWLGAEPNSAVTTPGMLRRLRGFGMPRFQAAGKGDLFVRFSVRFPEKPISGESAKLLKQVLRGSAGTASPSTREGERVFRLHVVEEQGASNDEREV</sequence>
<proteinExistence type="predicted"/>
<dbReference type="InterPro" id="IPR002939">
    <property type="entry name" value="DnaJ_C"/>
</dbReference>
<dbReference type="Gene3D" id="2.60.260.20">
    <property type="entry name" value="Urease metallochaperone UreE, N-terminal domain"/>
    <property type="match status" value="1"/>
</dbReference>
<dbReference type="InterPro" id="IPR044713">
    <property type="entry name" value="DNJA1/2-like"/>
</dbReference>
<dbReference type="FunFam" id="2.60.260.20:FF:000013">
    <property type="entry name" value="DnaJ subfamily B member 11"/>
    <property type="match status" value="1"/>
</dbReference>
<dbReference type="Gene3D" id="1.10.287.110">
    <property type="entry name" value="DnaJ domain"/>
    <property type="match status" value="1"/>
</dbReference>
<dbReference type="CDD" id="cd10747">
    <property type="entry name" value="DnaJ_C"/>
    <property type="match status" value="1"/>
</dbReference>
<dbReference type="PRINTS" id="PR00625">
    <property type="entry name" value="JDOMAIN"/>
</dbReference>
<dbReference type="Pfam" id="PF01556">
    <property type="entry name" value="DnaJ_C"/>
    <property type="match status" value="1"/>
</dbReference>
<dbReference type="InterPro" id="IPR001623">
    <property type="entry name" value="DnaJ_domain"/>
</dbReference>
<dbReference type="PANTHER" id="PTHR43888">
    <property type="entry name" value="DNAJ-LIKE-2, ISOFORM A-RELATED"/>
    <property type="match status" value="1"/>
</dbReference>